<feature type="domain" description="TadE-like" evidence="2">
    <location>
        <begin position="24"/>
        <end position="65"/>
    </location>
</feature>
<keyword evidence="1" id="KW-0472">Membrane</keyword>
<evidence type="ECO:0000313" key="4">
    <source>
        <dbReference type="Proteomes" id="UP001055156"/>
    </source>
</evidence>
<dbReference type="InterPro" id="IPR012495">
    <property type="entry name" value="TadE-like_dom"/>
</dbReference>
<dbReference type="EMBL" id="BPQV01000001">
    <property type="protein sequence ID" value="GJE25456.1"/>
    <property type="molecule type" value="Genomic_DNA"/>
</dbReference>
<keyword evidence="1" id="KW-1133">Transmembrane helix</keyword>
<accession>A0ABQ4T1F1</accession>
<evidence type="ECO:0000259" key="2">
    <source>
        <dbReference type="Pfam" id="PF07811"/>
    </source>
</evidence>
<proteinExistence type="predicted"/>
<gene>
    <name evidence="3" type="ORF">LKMONMHP_0294</name>
</gene>
<organism evidence="3 4">
    <name type="scientific">Methylobacterium organophilum</name>
    <dbReference type="NCBI Taxonomy" id="410"/>
    <lineage>
        <taxon>Bacteria</taxon>
        <taxon>Pseudomonadati</taxon>
        <taxon>Pseudomonadota</taxon>
        <taxon>Alphaproteobacteria</taxon>
        <taxon>Hyphomicrobiales</taxon>
        <taxon>Methylobacteriaceae</taxon>
        <taxon>Methylobacterium</taxon>
    </lineage>
</organism>
<name>A0ABQ4T1F1_METOR</name>
<reference evidence="3" key="2">
    <citation type="submission" date="2021-08" db="EMBL/GenBank/DDBJ databases">
        <authorList>
            <person name="Tani A."/>
            <person name="Ola A."/>
            <person name="Ogura Y."/>
            <person name="Katsura K."/>
            <person name="Hayashi T."/>
        </authorList>
    </citation>
    <scope>NUCLEOTIDE SEQUENCE</scope>
    <source>
        <strain evidence="3">NBRC 15689</strain>
    </source>
</reference>
<reference evidence="3" key="1">
    <citation type="journal article" date="2021" name="Front. Microbiol.">
        <title>Comprehensive Comparative Genomics and Phenotyping of Methylobacterium Species.</title>
        <authorList>
            <person name="Alessa O."/>
            <person name="Ogura Y."/>
            <person name="Fujitani Y."/>
            <person name="Takami H."/>
            <person name="Hayashi T."/>
            <person name="Sahin N."/>
            <person name="Tani A."/>
        </authorList>
    </citation>
    <scope>NUCLEOTIDE SEQUENCE</scope>
    <source>
        <strain evidence="3">NBRC 15689</strain>
    </source>
</reference>
<feature type="transmembrane region" description="Helical" evidence="1">
    <location>
        <begin position="27"/>
        <end position="48"/>
    </location>
</feature>
<comment type="caution">
    <text evidence="3">The sequence shown here is derived from an EMBL/GenBank/DDBJ whole genome shotgun (WGS) entry which is preliminary data.</text>
</comment>
<dbReference type="Pfam" id="PF07811">
    <property type="entry name" value="TadE"/>
    <property type="match status" value="1"/>
</dbReference>
<dbReference type="Proteomes" id="UP001055156">
    <property type="component" value="Unassembled WGS sequence"/>
</dbReference>
<sequence>MTRLLAAARAASARLHSFRHDSRGLAALEFAIVLPVMLLVYVGTAELASAVDMSRKVSLVTRSVADITGRAAPDNMAPIFDAARVILQPYDSNRAKIVISAMGVTKVNNQITGKVCSSAATSNASARARGTVAGTSDLPPVPASFQFDKSRYLQAEVTMPYAPLMGSTIVAAIFGPGGLTIKEQIPWAERTDTEIVLPGGQKCA</sequence>
<evidence type="ECO:0000313" key="3">
    <source>
        <dbReference type="EMBL" id="GJE25456.1"/>
    </source>
</evidence>
<evidence type="ECO:0000256" key="1">
    <source>
        <dbReference type="SAM" id="Phobius"/>
    </source>
</evidence>
<keyword evidence="4" id="KW-1185">Reference proteome</keyword>
<protein>
    <recommendedName>
        <fullName evidence="2">TadE-like domain-containing protein</fullName>
    </recommendedName>
</protein>
<dbReference type="RefSeq" id="WP_238309402.1">
    <property type="nucleotide sequence ID" value="NZ_BPQV01000001.1"/>
</dbReference>
<keyword evidence="1" id="KW-0812">Transmembrane</keyword>